<reference evidence="17" key="1">
    <citation type="submission" date="2022-02" db="EMBL/GenBank/DDBJ databases">
        <title>Atlantic sturgeon de novo genome assembly.</title>
        <authorList>
            <person name="Stock M."/>
            <person name="Klopp C."/>
            <person name="Guiguen Y."/>
            <person name="Cabau C."/>
            <person name="Parinello H."/>
            <person name="Santidrian Yebra-Pimentel E."/>
            <person name="Kuhl H."/>
            <person name="Dirks R.P."/>
            <person name="Guessner J."/>
            <person name="Wuertz S."/>
            <person name="Du K."/>
            <person name="Schartl M."/>
        </authorList>
    </citation>
    <scope>NUCLEOTIDE SEQUENCE</scope>
    <source>
        <strain evidence="17">STURGEONOMICS-FGT-2020</strain>
        <tissue evidence="17">Whole blood</tissue>
    </source>
</reference>
<dbReference type="CDD" id="cd17707">
    <property type="entry name" value="BRCT_XRCC1_rpt2"/>
    <property type="match status" value="1"/>
</dbReference>
<feature type="compositionally biased region" description="Basic and acidic residues" evidence="15">
    <location>
        <begin position="503"/>
        <end position="517"/>
    </location>
</feature>
<keyword evidence="4" id="KW-1017">Isopeptide bond</keyword>
<dbReference type="GO" id="GO:0003684">
    <property type="term" value="F:damaged DNA binding"/>
    <property type="evidence" value="ECO:0007669"/>
    <property type="project" value="InterPro"/>
</dbReference>
<dbReference type="PANTHER" id="PTHR11370:SF5">
    <property type="entry name" value="DNA REPAIR PROTEIN XRCC1"/>
    <property type="match status" value="1"/>
</dbReference>
<dbReference type="SUPFAM" id="SSF52113">
    <property type="entry name" value="BRCT domain"/>
    <property type="match status" value="2"/>
</dbReference>
<feature type="compositionally biased region" description="Polar residues" evidence="15">
    <location>
        <begin position="213"/>
        <end position="222"/>
    </location>
</feature>
<dbReference type="GO" id="GO:0006303">
    <property type="term" value="P:double-strand break repair via nonhomologous end joining"/>
    <property type="evidence" value="ECO:0007669"/>
    <property type="project" value="InterPro"/>
</dbReference>
<dbReference type="GO" id="GO:0005634">
    <property type="term" value="C:nucleus"/>
    <property type="evidence" value="ECO:0007669"/>
    <property type="project" value="UniProtKB-SubCell"/>
</dbReference>
<evidence type="ECO:0000256" key="3">
    <source>
        <dbReference type="ARBA" id="ARBA00022454"/>
    </source>
</evidence>
<dbReference type="InterPro" id="IPR001357">
    <property type="entry name" value="BRCT_dom"/>
</dbReference>
<comment type="function">
    <text evidence="11">Scaffold protein involved in DNA single-strand break repair by mediating the assembly of DNA break repair protein complexes. Negatively regulates ADP-ribosyltransferase activity of PARP1 during base-excision repair in order to prevent excessive PARP1 activity. Recognizes and binds poly-ADP-ribose chains: specifically binds auto-poly-ADP-ribosylated PARP1, limiting its activity.</text>
</comment>
<dbReference type="AlphaFoldDB" id="A0AAD8CIF7"/>
<feature type="region of interest" description="Disordered" evidence="15">
    <location>
        <begin position="173"/>
        <end position="327"/>
    </location>
</feature>
<keyword evidence="18" id="KW-1185">Reference proteome</keyword>
<evidence type="ECO:0000313" key="18">
    <source>
        <dbReference type="Proteomes" id="UP001230051"/>
    </source>
</evidence>
<comment type="caution">
    <text evidence="17">The sequence shown here is derived from an EMBL/GenBank/DDBJ whole genome shotgun (WGS) entry which is preliminary data.</text>
</comment>
<feature type="compositionally biased region" description="Basic and acidic residues" evidence="15">
    <location>
        <begin position="306"/>
        <end position="327"/>
    </location>
</feature>
<evidence type="ECO:0000259" key="16">
    <source>
        <dbReference type="PROSITE" id="PS50172"/>
    </source>
</evidence>
<dbReference type="FunFam" id="3.40.50.10190:FF:000008">
    <property type="entry name" value="X-ray repair cross complementing 1"/>
    <property type="match status" value="1"/>
</dbReference>
<dbReference type="SUPFAM" id="SSF49785">
    <property type="entry name" value="Galactose-binding domain-like"/>
    <property type="match status" value="1"/>
</dbReference>
<dbReference type="Pfam" id="PF00533">
    <property type="entry name" value="BRCT"/>
    <property type="match status" value="1"/>
</dbReference>
<evidence type="ECO:0000256" key="14">
    <source>
        <dbReference type="ARBA" id="ARBA00079580"/>
    </source>
</evidence>
<dbReference type="PANTHER" id="PTHR11370">
    <property type="entry name" value="DNA-REPAIR PROTEIN XRCC1"/>
    <property type="match status" value="1"/>
</dbReference>
<dbReference type="InterPro" id="IPR008979">
    <property type="entry name" value="Galactose-bd-like_sf"/>
</dbReference>
<dbReference type="Pfam" id="PF01834">
    <property type="entry name" value="XRCC1_N"/>
    <property type="match status" value="1"/>
</dbReference>
<evidence type="ECO:0000256" key="11">
    <source>
        <dbReference type="ARBA" id="ARBA00055460"/>
    </source>
</evidence>
<keyword evidence="8" id="KW-0832">Ubl conjugation</keyword>
<proteinExistence type="predicted"/>
<sequence>MPEIKVKHIVSCSSEDNTHKADNLLKADTYRKWKSARPGEKQISVILQFEKSEQIHSIDIGNEGSAFVEVLAGNSTSIKEQDYEVILVTSSFMSPTESRNSNNLNRVRMFGPDKLVKANAEKKWDRVKLICTQPYNKNISYGISFIRFHSPPDGTEDSAASPPKLTKLGQFRVKEEEPNTSSLKPGSLFFNRAAKPDTPPKTTPHSDKPTPSYATATLQSTGCVAPSATPNAEEKPATSTTASPKEPTPGKRKFEFSKERQPPAAKKQNSQNAQNPAENTRPKASPSQAITKKLKAEPVSPSSPPQEKKPRKQEEKRKTKTKGSTEAEFSRLLEGTVFVLSGFQNPFRAELRDKALALGAKYRSDWTPDSTHLICAFANTPKYSQVKSLGGAIVRKEWILDCHKRRQSISFKRYLMDGAESSTEESEEDSEEEDSGKRRSSSNKQGWCELQRAGSPSANHKRATPKKEQQRENAERPGTSRAARLGKGQPPPEEGDKFGGSTDEEKPGNGRDSREDSGMDTEDELRRVEAQSHSKKQGSRRSAGEDDPYAGSTDENTDTEEPELDLPIPELPDFLTGKHFFLYGEFPKNEQRMLIRYITAFNGIIEEYMDEKVQYVITAQDWDETFEDALMENASLSFVKPRWLYVCNERQKLVPHQPYVVVPQA</sequence>
<dbReference type="InterPro" id="IPR045080">
    <property type="entry name" value="BRCT_XRCC1_rpt1"/>
</dbReference>
<comment type="subcellular location">
    <subcellularLocation>
        <location evidence="2">Chromosome</location>
    </subcellularLocation>
    <subcellularLocation>
        <location evidence="1">Nucleus</location>
    </subcellularLocation>
</comment>
<dbReference type="Pfam" id="PF16589">
    <property type="entry name" value="BRCT_2"/>
    <property type="match status" value="1"/>
</dbReference>
<evidence type="ECO:0000256" key="15">
    <source>
        <dbReference type="SAM" id="MobiDB-lite"/>
    </source>
</evidence>
<comment type="subunit">
    <text evidence="12">Homodimer. Interacts with polynucleotide kinase (PNK), DNA polymerase-beta (POLB) and DNA ligase III (LIG3). Interacts with APTX and APLF. Interacts with APEX1; the interaction is induced by SIRT1 and increases with the acetylated form of APEX1. Interacts with (poly-ADP-ribosylated) PARP1.</text>
</comment>
<dbReference type="GO" id="GO:0005694">
    <property type="term" value="C:chromosome"/>
    <property type="evidence" value="ECO:0007669"/>
    <property type="project" value="UniProtKB-SubCell"/>
</dbReference>
<keyword evidence="5" id="KW-0597">Phosphoprotein</keyword>
<evidence type="ECO:0000256" key="13">
    <source>
        <dbReference type="ARBA" id="ARBA00068212"/>
    </source>
</evidence>
<evidence type="ECO:0000256" key="4">
    <source>
        <dbReference type="ARBA" id="ARBA00022499"/>
    </source>
</evidence>
<dbReference type="Gene3D" id="2.60.120.260">
    <property type="entry name" value="Galactose-binding domain-like"/>
    <property type="match status" value="1"/>
</dbReference>
<feature type="compositionally biased region" description="Acidic residues" evidence="15">
    <location>
        <begin position="555"/>
        <end position="564"/>
    </location>
</feature>
<accession>A0AAD8CIF7</accession>
<dbReference type="InterPro" id="IPR002706">
    <property type="entry name" value="Xrcc1_N"/>
</dbReference>
<feature type="region of interest" description="Disordered" evidence="15">
    <location>
        <begin position="418"/>
        <end position="567"/>
    </location>
</feature>
<evidence type="ECO:0000313" key="17">
    <source>
        <dbReference type="EMBL" id="KAK1151779.1"/>
    </source>
</evidence>
<feature type="domain" description="BRCT" evidence="16">
    <location>
        <begin position="328"/>
        <end position="416"/>
    </location>
</feature>
<dbReference type="FunFam" id="2.60.120.260:FF:000025">
    <property type="entry name" value="DNA repair protein XRCC1 isoform X1"/>
    <property type="match status" value="1"/>
</dbReference>
<dbReference type="SMART" id="SM00292">
    <property type="entry name" value="BRCT"/>
    <property type="match status" value="2"/>
</dbReference>
<feature type="compositionally biased region" description="Basic and acidic residues" evidence="15">
    <location>
        <begin position="248"/>
        <end position="261"/>
    </location>
</feature>
<dbReference type="GO" id="GO:0000012">
    <property type="term" value="P:single strand break repair"/>
    <property type="evidence" value="ECO:0007669"/>
    <property type="project" value="InterPro"/>
</dbReference>
<feature type="domain" description="BRCT" evidence="16">
    <location>
        <begin position="570"/>
        <end position="661"/>
    </location>
</feature>
<evidence type="ECO:0000256" key="6">
    <source>
        <dbReference type="ARBA" id="ARBA00022737"/>
    </source>
</evidence>
<evidence type="ECO:0000256" key="10">
    <source>
        <dbReference type="ARBA" id="ARBA00023242"/>
    </source>
</evidence>
<dbReference type="CDD" id="cd17725">
    <property type="entry name" value="BRCT_XRCC1_rpt1"/>
    <property type="match status" value="1"/>
</dbReference>
<name>A0AAD8CIF7_ACIOX</name>
<feature type="compositionally biased region" description="Acidic residues" evidence="15">
    <location>
        <begin position="422"/>
        <end position="434"/>
    </location>
</feature>
<evidence type="ECO:0000256" key="8">
    <source>
        <dbReference type="ARBA" id="ARBA00022843"/>
    </source>
</evidence>
<keyword evidence="9" id="KW-0234">DNA repair</keyword>
<dbReference type="GO" id="GO:0006284">
    <property type="term" value="P:base-excision repair"/>
    <property type="evidence" value="ECO:0007669"/>
    <property type="project" value="InterPro"/>
</dbReference>
<keyword evidence="3" id="KW-0158">Chromosome</keyword>
<evidence type="ECO:0000256" key="2">
    <source>
        <dbReference type="ARBA" id="ARBA00004286"/>
    </source>
</evidence>
<dbReference type="Proteomes" id="UP001230051">
    <property type="component" value="Unassembled WGS sequence"/>
</dbReference>
<keyword evidence="10" id="KW-0539">Nucleus</keyword>
<evidence type="ECO:0000256" key="9">
    <source>
        <dbReference type="ARBA" id="ARBA00023204"/>
    </source>
</evidence>
<feature type="compositionally biased region" description="Basic and acidic residues" evidence="15">
    <location>
        <begin position="465"/>
        <end position="475"/>
    </location>
</feature>
<keyword evidence="7" id="KW-0227">DNA damage</keyword>
<feature type="compositionally biased region" description="Polar residues" evidence="15">
    <location>
        <begin position="267"/>
        <end position="278"/>
    </location>
</feature>
<evidence type="ECO:0000256" key="5">
    <source>
        <dbReference type="ARBA" id="ARBA00022553"/>
    </source>
</evidence>
<gene>
    <name evidence="17" type="primary">XRCC1</name>
    <name evidence="17" type="ORF">AOXY_G32097</name>
</gene>
<dbReference type="EMBL" id="JAGXEW010000050">
    <property type="protein sequence ID" value="KAK1151779.1"/>
    <property type="molecule type" value="Genomic_DNA"/>
</dbReference>
<dbReference type="Gene3D" id="3.40.50.10190">
    <property type="entry name" value="BRCT domain"/>
    <property type="match status" value="2"/>
</dbReference>
<evidence type="ECO:0000256" key="12">
    <source>
        <dbReference type="ARBA" id="ARBA00064453"/>
    </source>
</evidence>
<protein>
    <recommendedName>
        <fullName evidence="13">DNA repair protein XRCC1</fullName>
    </recommendedName>
    <alternativeName>
        <fullName evidence="14">X-ray repair cross-complementing protein 1</fullName>
    </alternativeName>
</protein>
<dbReference type="InterPro" id="IPR036420">
    <property type="entry name" value="BRCT_dom_sf"/>
</dbReference>
<evidence type="ECO:0000256" key="1">
    <source>
        <dbReference type="ARBA" id="ARBA00004123"/>
    </source>
</evidence>
<keyword evidence="6" id="KW-0677">Repeat</keyword>
<organism evidence="17 18">
    <name type="scientific">Acipenser oxyrinchus oxyrinchus</name>
    <dbReference type="NCBI Taxonomy" id="40147"/>
    <lineage>
        <taxon>Eukaryota</taxon>
        <taxon>Metazoa</taxon>
        <taxon>Chordata</taxon>
        <taxon>Craniata</taxon>
        <taxon>Vertebrata</taxon>
        <taxon>Euteleostomi</taxon>
        <taxon>Actinopterygii</taxon>
        <taxon>Chondrostei</taxon>
        <taxon>Acipenseriformes</taxon>
        <taxon>Acipenseridae</taxon>
        <taxon>Acipenser</taxon>
    </lineage>
</organism>
<dbReference type="FunFam" id="3.40.50.10190:FF:000012">
    <property type="entry name" value="X-ray repair cross complementing 1"/>
    <property type="match status" value="1"/>
</dbReference>
<dbReference type="PROSITE" id="PS50172">
    <property type="entry name" value="BRCT"/>
    <property type="match status" value="2"/>
</dbReference>
<evidence type="ECO:0000256" key="7">
    <source>
        <dbReference type="ARBA" id="ARBA00022763"/>
    </source>
</evidence>